<dbReference type="AlphaFoldDB" id="A0AAV5A3T5"/>
<evidence type="ECO:0000313" key="12">
    <source>
        <dbReference type="EMBL" id="GJJ08925.1"/>
    </source>
</evidence>
<name>A0AAV5A3T5_9AGAM</name>
<dbReference type="GO" id="GO:0016705">
    <property type="term" value="F:oxidoreductase activity, acting on paired donors, with incorporation or reduction of molecular oxygen"/>
    <property type="evidence" value="ECO:0007669"/>
    <property type="project" value="InterPro"/>
</dbReference>
<accession>A0AAV5A3T5</accession>
<dbReference type="InterPro" id="IPR017972">
    <property type="entry name" value="Cyt_P450_CS"/>
</dbReference>
<keyword evidence="11" id="KW-0732">Signal</keyword>
<dbReference type="EMBL" id="BPWL01000003">
    <property type="protein sequence ID" value="GJJ08925.1"/>
    <property type="molecule type" value="Genomic_DNA"/>
</dbReference>
<sequence length="526" mass="59523">MRFAFVIPLFSLFFVLVNGVPVPEDIYRLALFFLMTQIEYCFINMESLATPRRVERDYAVLLVLGASTVALLLSRSKGPLPPGPMALPLLGNLPQMPRSEEWNTYAEWAEKYGDITYLTIFGKPMIILNSLKVVRALMNERSANYSNRPYSAMNEFCGLTWILTNADGEAHRIRRSVVQRYFSGLAAVKHRSHQQDEARVLANNLLKSPELIELHLKGHAASSILLGAYGFRVEGAKDSLVQQMDETFEHGNRFPGFASFLLEKIPAMRNYPRWMPFSGFRAYGDLVTRIFQAIRADPYERTMKLIASGKAAPSFVSTSLDDLAAETSLSDKEREERVELIKDCACVMYGAGTDSSTATMGTFCMILALHPEILKRAQEELDKVTGGERLPTFDDERDLPYIDALFWETLRLIFRDPTVFTNPDQFRPDRFLGEKGKQCRDVLTLVWGMGRRACPGRQLAEASLFITMATIASCFDITPKSTDPLPQLEFSSGFIRRPKLFPVNITPRSSKWKEILEREVLPAVYS</sequence>
<dbReference type="SUPFAM" id="SSF48264">
    <property type="entry name" value="Cytochrome P450"/>
    <property type="match status" value="1"/>
</dbReference>
<feature type="signal peptide" evidence="11">
    <location>
        <begin position="1"/>
        <end position="19"/>
    </location>
</feature>
<dbReference type="GO" id="GO:0005506">
    <property type="term" value="F:iron ion binding"/>
    <property type="evidence" value="ECO:0007669"/>
    <property type="project" value="InterPro"/>
</dbReference>
<dbReference type="Pfam" id="PF00067">
    <property type="entry name" value="p450"/>
    <property type="match status" value="2"/>
</dbReference>
<evidence type="ECO:0000256" key="11">
    <source>
        <dbReference type="SAM" id="SignalP"/>
    </source>
</evidence>
<evidence type="ECO:0000256" key="2">
    <source>
        <dbReference type="ARBA" id="ARBA00005179"/>
    </source>
</evidence>
<dbReference type="PANTHER" id="PTHR46300">
    <property type="entry name" value="P450, PUTATIVE (EUROFUNG)-RELATED-RELATED"/>
    <property type="match status" value="1"/>
</dbReference>
<evidence type="ECO:0000256" key="8">
    <source>
        <dbReference type="ARBA" id="ARBA00023033"/>
    </source>
</evidence>
<dbReference type="Proteomes" id="UP001050691">
    <property type="component" value="Unassembled WGS sequence"/>
</dbReference>
<dbReference type="PROSITE" id="PS00086">
    <property type="entry name" value="CYTOCHROME_P450"/>
    <property type="match status" value="1"/>
</dbReference>
<reference evidence="12" key="1">
    <citation type="submission" date="2021-10" db="EMBL/GenBank/DDBJ databases">
        <title>De novo Genome Assembly of Clathrus columnatus (Basidiomycota, Fungi) Using Illumina and Nanopore Sequence Data.</title>
        <authorList>
            <person name="Ogiso-Tanaka E."/>
            <person name="Itagaki H."/>
            <person name="Hosoya T."/>
            <person name="Hosaka K."/>
        </authorList>
    </citation>
    <scope>NUCLEOTIDE SEQUENCE</scope>
    <source>
        <strain evidence="12">MO-923</strain>
    </source>
</reference>
<evidence type="ECO:0000256" key="4">
    <source>
        <dbReference type="ARBA" id="ARBA00022617"/>
    </source>
</evidence>
<evidence type="ECO:0000256" key="3">
    <source>
        <dbReference type="ARBA" id="ARBA00010617"/>
    </source>
</evidence>
<keyword evidence="4 9" id="KW-0349">Heme</keyword>
<comment type="cofactor">
    <cofactor evidence="1 9">
        <name>heme</name>
        <dbReference type="ChEBI" id="CHEBI:30413"/>
    </cofactor>
</comment>
<evidence type="ECO:0008006" key="14">
    <source>
        <dbReference type="Google" id="ProtNLM"/>
    </source>
</evidence>
<dbReference type="GO" id="GO:0016020">
    <property type="term" value="C:membrane"/>
    <property type="evidence" value="ECO:0007669"/>
    <property type="project" value="UniProtKB-SubCell"/>
</dbReference>
<dbReference type="InterPro" id="IPR002401">
    <property type="entry name" value="Cyt_P450_E_grp-I"/>
</dbReference>
<feature type="chain" id="PRO_5043517641" description="Cytochrome P450" evidence="11">
    <location>
        <begin position="20"/>
        <end position="526"/>
    </location>
</feature>
<protein>
    <recommendedName>
        <fullName evidence="14">Cytochrome P450</fullName>
    </recommendedName>
</protein>
<keyword evidence="8 10" id="KW-0503">Monooxygenase</keyword>
<evidence type="ECO:0000256" key="5">
    <source>
        <dbReference type="ARBA" id="ARBA00022723"/>
    </source>
</evidence>
<evidence type="ECO:0000256" key="6">
    <source>
        <dbReference type="ARBA" id="ARBA00023002"/>
    </source>
</evidence>
<dbReference type="PANTHER" id="PTHR46300:SF7">
    <property type="entry name" value="P450, PUTATIVE (EUROFUNG)-RELATED"/>
    <property type="match status" value="1"/>
</dbReference>
<dbReference type="GO" id="GO:0004497">
    <property type="term" value="F:monooxygenase activity"/>
    <property type="evidence" value="ECO:0007669"/>
    <property type="project" value="UniProtKB-KW"/>
</dbReference>
<keyword evidence="5 9" id="KW-0479">Metal-binding</keyword>
<evidence type="ECO:0000256" key="1">
    <source>
        <dbReference type="ARBA" id="ARBA00001971"/>
    </source>
</evidence>
<proteinExistence type="inferred from homology"/>
<feature type="binding site" description="axial binding residue" evidence="9">
    <location>
        <position position="454"/>
    </location>
    <ligand>
        <name>heme</name>
        <dbReference type="ChEBI" id="CHEBI:30413"/>
    </ligand>
    <ligandPart>
        <name>Fe</name>
        <dbReference type="ChEBI" id="CHEBI:18248"/>
    </ligandPart>
</feature>
<evidence type="ECO:0000256" key="7">
    <source>
        <dbReference type="ARBA" id="ARBA00023004"/>
    </source>
</evidence>
<dbReference type="PRINTS" id="PR00463">
    <property type="entry name" value="EP450I"/>
</dbReference>
<comment type="similarity">
    <text evidence="3 10">Belongs to the cytochrome P450 family.</text>
</comment>
<comment type="pathway">
    <text evidence="2">Secondary metabolite biosynthesis.</text>
</comment>
<evidence type="ECO:0000256" key="10">
    <source>
        <dbReference type="RuleBase" id="RU000461"/>
    </source>
</evidence>
<dbReference type="GO" id="GO:0020037">
    <property type="term" value="F:heme binding"/>
    <property type="evidence" value="ECO:0007669"/>
    <property type="project" value="InterPro"/>
</dbReference>
<dbReference type="InterPro" id="IPR001128">
    <property type="entry name" value="Cyt_P450"/>
</dbReference>
<comment type="caution">
    <text evidence="12">The sequence shown here is derived from an EMBL/GenBank/DDBJ whole genome shotgun (WGS) entry which is preliminary data.</text>
</comment>
<keyword evidence="7 9" id="KW-0408">Iron</keyword>
<keyword evidence="13" id="KW-1185">Reference proteome</keyword>
<evidence type="ECO:0000313" key="13">
    <source>
        <dbReference type="Proteomes" id="UP001050691"/>
    </source>
</evidence>
<gene>
    <name evidence="12" type="ORF">Clacol_003145</name>
</gene>
<evidence type="ECO:0000256" key="9">
    <source>
        <dbReference type="PIRSR" id="PIRSR602401-1"/>
    </source>
</evidence>
<organism evidence="12 13">
    <name type="scientific">Clathrus columnatus</name>
    <dbReference type="NCBI Taxonomy" id="1419009"/>
    <lineage>
        <taxon>Eukaryota</taxon>
        <taxon>Fungi</taxon>
        <taxon>Dikarya</taxon>
        <taxon>Basidiomycota</taxon>
        <taxon>Agaricomycotina</taxon>
        <taxon>Agaricomycetes</taxon>
        <taxon>Phallomycetidae</taxon>
        <taxon>Phallales</taxon>
        <taxon>Clathraceae</taxon>
        <taxon>Clathrus</taxon>
    </lineage>
</organism>
<keyword evidence="6 10" id="KW-0560">Oxidoreductase</keyword>
<dbReference type="InterPro" id="IPR036396">
    <property type="entry name" value="Cyt_P450_sf"/>
</dbReference>
<dbReference type="InterPro" id="IPR050364">
    <property type="entry name" value="Cytochrome_P450_fung"/>
</dbReference>
<dbReference type="Gene3D" id="1.10.630.10">
    <property type="entry name" value="Cytochrome P450"/>
    <property type="match status" value="2"/>
</dbReference>